<feature type="binding site" evidence="10">
    <location>
        <begin position="82"/>
        <end position="89"/>
    </location>
    <ligand>
        <name>NADP(+)</name>
        <dbReference type="ChEBI" id="CHEBI:58349"/>
    </ligand>
</feature>
<feature type="domain" description="Malic enzyme NAD-binding" evidence="11">
    <location>
        <begin position="169"/>
        <end position="405"/>
    </location>
</feature>
<comment type="similarity">
    <text evidence="4">In the C-terminal section; belongs to the phosphate acetyltransferase and butyryltransferase family.</text>
</comment>
<accession>A0A7W6NMP3</accession>
<keyword evidence="7" id="KW-0511">Multifunctional enzyme</keyword>
<evidence type="ECO:0000256" key="2">
    <source>
        <dbReference type="ARBA" id="ARBA00001946"/>
    </source>
</evidence>
<keyword evidence="5 9" id="KW-0479">Metal-binding</keyword>
<feature type="binding site" evidence="10">
    <location>
        <position position="168"/>
    </location>
    <ligand>
        <name>a divalent metal cation</name>
        <dbReference type="ChEBI" id="CHEBI:60240"/>
    </ligand>
</feature>
<dbReference type="FunFam" id="3.40.50.720:FF:000095">
    <property type="entry name" value="NADP-dependent malic enzyme"/>
    <property type="match status" value="1"/>
</dbReference>
<dbReference type="EC" id="1.1.1.40" evidence="13"/>
<dbReference type="GO" id="GO:0046872">
    <property type="term" value="F:metal ion binding"/>
    <property type="evidence" value="ECO:0007669"/>
    <property type="project" value="UniProtKB-KW"/>
</dbReference>
<dbReference type="InterPro" id="IPR051674">
    <property type="entry name" value="Malate_Decarboxylase"/>
</dbReference>
<dbReference type="SMART" id="SM00919">
    <property type="entry name" value="Malic_M"/>
    <property type="match status" value="1"/>
</dbReference>
<evidence type="ECO:0000259" key="11">
    <source>
        <dbReference type="SMART" id="SM00919"/>
    </source>
</evidence>
<dbReference type="PIRSF" id="PIRSF036684">
    <property type="entry name" value="ME_PTA"/>
    <property type="match status" value="1"/>
</dbReference>
<dbReference type="InterPro" id="IPR012188">
    <property type="entry name" value="ME_PTA"/>
</dbReference>
<dbReference type="InterPro" id="IPR015884">
    <property type="entry name" value="Malic_enzyme_CS"/>
</dbReference>
<dbReference type="InterPro" id="IPR037062">
    <property type="entry name" value="Malic_N_dom_sf"/>
</dbReference>
<dbReference type="PANTHER" id="PTHR43237:SF4">
    <property type="entry name" value="NADP-DEPENDENT MALIC ENZYME"/>
    <property type="match status" value="1"/>
</dbReference>
<evidence type="ECO:0000313" key="14">
    <source>
        <dbReference type="Proteomes" id="UP000529946"/>
    </source>
</evidence>
<organism evidence="13 14">
    <name type="scientific">Brevundimonas lenta</name>
    <dbReference type="NCBI Taxonomy" id="424796"/>
    <lineage>
        <taxon>Bacteria</taxon>
        <taxon>Pseudomonadati</taxon>
        <taxon>Pseudomonadota</taxon>
        <taxon>Alphaproteobacteria</taxon>
        <taxon>Caulobacterales</taxon>
        <taxon>Caulobacteraceae</taxon>
        <taxon>Brevundimonas</taxon>
    </lineage>
</organism>
<dbReference type="SMART" id="SM01274">
    <property type="entry name" value="malic"/>
    <property type="match status" value="1"/>
</dbReference>
<feature type="binding site" evidence="9">
    <location>
        <position position="142"/>
    </location>
    <ligand>
        <name>a divalent metal cation</name>
        <dbReference type="ChEBI" id="CHEBI:60240"/>
    </ligand>
</feature>
<sequence>MPDLTDKQTFSDEDALDFHRYPAPGKISMAPIKPMATQRDLSLAYSPGVAVPVLAIAADIDKAYDYTSKGNLVAVISNGTAILGLGNLGHMASKPVMEGKSVLFKRFADVDSFDVEVKTTDPDEFITVVKNIGDTWGGINLEDIKSPECFEIESQLQDLLDIPVFHDDQHGTAIISTAGLINACHIAGKKLEDVKVVLAGAGAAGLSSIGLMKAAGVRHENTVIVDRDGVVYRGRDHVDQWKAAHATDTHLRTLEEAMVGADVVIGLSAKGAITKEMVASMAPRPIIFAMANPDPEITPEDVLSVRSDAIIATGRSDYPNQVNNVLGFPYIFRGALDVRARRVNHEMKVACAEALAALAREDVPDEVAAAYRGRKLKFGPDYIIPTPFDPRLIWFIPPFVAQAAMDTGVARKPIEDMDAYRASLRSRLDPSAALMQNISGAVRAAPNKRVVFAEGEETAVIRAAWGFKQAELGTPILIGREELIRKNAAEAGLNFDEMDIQIVNARVSEHNVDYTDWLYERLQRRGYLKRDVQRMINQDRNYFAAAMCARGQADCMVTGVTRNFNMVLKEVRRVLDVKERMIGLSILLAKGRTLFVADTSIHELPNAEELAEIAIQAAETVRKLGKTPRVAFLSYSTFGNPPGDRGEKVREAIRILDQRGCDFEYEGEMPPELALDPEARAAYPFMRLSGHANVLVMPAIHSAAISTRLVQQLGGATVIGPLLVGLEKSVQIVSLGASVSEIITAATFAAYEEGADVEE</sequence>
<proteinExistence type="inferred from homology"/>
<dbReference type="GO" id="GO:0016746">
    <property type="term" value="F:acyltransferase activity"/>
    <property type="evidence" value="ECO:0007669"/>
    <property type="project" value="InterPro"/>
</dbReference>
<comment type="cofactor">
    <cofactor evidence="1">
        <name>Mn(2+)</name>
        <dbReference type="ChEBI" id="CHEBI:29035"/>
    </cofactor>
</comment>
<dbReference type="FunFam" id="3.40.50.10380:FF:000003">
    <property type="entry name" value="NADP-dependent malic enzyme"/>
    <property type="match status" value="1"/>
</dbReference>
<name>A0A7W6NMP3_9CAUL</name>
<dbReference type="InterPro" id="IPR046346">
    <property type="entry name" value="Aminoacid_DH-like_N_sf"/>
</dbReference>
<keyword evidence="10" id="KW-0521">NADP</keyword>
<comment type="caution">
    <text evidence="13">The sequence shown here is derived from an EMBL/GenBank/DDBJ whole genome shotgun (WGS) entry which is preliminary data.</text>
</comment>
<dbReference type="AlphaFoldDB" id="A0A7W6NMP3"/>
<evidence type="ECO:0000256" key="1">
    <source>
        <dbReference type="ARBA" id="ARBA00001936"/>
    </source>
</evidence>
<evidence type="ECO:0000256" key="9">
    <source>
        <dbReference type="PIRSR" id="PIRSR036684-2"/>
    </source>
</evidence>
<comment type="similarity">
    <text evidence="3">In the N-terminal section; belongs to the malic enzymes family.</text>
</comment>
<feature type="binding site" evidence="9">
    <location>
        <position position="143"/>
    </location>
    <ligand>
        <name>a divalent metal cation</name>
        <dbReference type="ChEBI" id="CHEBI:60240"/>
    </ligand>
</feature>
<dbReference type="InterPro" id="IPR045213">
    <property type="entry name" value="Malic_NAD-bd_bact_type"/>
</dbReference>
<dbReference type="PROSITE" id="PS00331">
    <property type="entry name" value="MALIC_ENZYMES"/>
    <property type="match status" value="1"/>
</dbReference>
<dbReference type="SUPFAM" id="SSF53659">
    <property type="entry name" value="Isocitrate/Isopropylmalate dehydrogenase-like"/>
    <property type="match status" value="1"/>
</dbReference>
<dbReference type="InterPro" id="IPR036291">
    <property type="entry name" value="NAD(P)-bd_dom_sf"/>
</dbReference>
<dbReference type="InterPro" id="IPR042112">
    <property type="entry name" value="P_AcTrfase_dom2"/>
</dbReference>
<evidence type="ECO:0000256" key="4">
    <source>
        <dbReference type="ARBA" id="ARBA00008756"/>
    </source>
</evidence>
<dbReference type="PANTHER" id="PTHR43237">
    <property type="entry name" value="NADP-DEPENDENT MALIC ENZYME"/>
    <property type="match status" value="1"/>
</dbReference>
<reference evidence="13 14" key="1">
    <citation type="submission" date="2020-08" db="EMBL/GenBank/DDBJ databases">
        <title>Genomic Encyclopedia of Type Strains, Phase IV (KMG-IV): sequencing the most valuable type-strain genomes for metagenomic binning, comparative biology and taxonomic classification.</title>
        <authorList>
            <person name="Goeker M."/>
        </authorList>
    </citation>
    <scope>NUCLEOTIDE SEQUENCE [LARGE SCALE GENOMIC DNA]</scope>
    <source>
        <strain evidence="13 14">DSM 23960</strain>
    </source>
</reference>
<feature type="active site" description="Proton acceptor" evidence="8">
    <location>
        <position position="100"/>
    </location>
</feature>
<gene>
    <name evidence="13" type="ORF">GGR12_000424</name>
</gene>
<evidence type="ECO:0000256" key="6">
    <source>
        <dbReference type="ARBA" id="ARBA00023002"/>
    </source>
</evidence>
<dbReference type="GO" id="GO:0051287">
    <property type="term" value="F:NAD binding"/>
    <property type="evidence" value="ECO:0007669"/>
    <property type="project" value="InterPro"/>
</dbReference>
<dbReference type="SUPFAM" id="SSF51735">
    <property type="entry name" value="NAD(P)-binding Rossmann-fold domains"/>
    <property type="match status" value="1"/>
</dbReference>
<dbReference type="RefSeq" id="WP_183202403.1">
    <property type="nucleotide sequence ID" value="NZ_BAAAER010000002.1"/>
</dbReference>
<dbReference type="CDD" id="cd05311">
    <property type="entry name" value="NAD_bind_2_malic_enz"/>
    <property type="match status" value="1"/>
</dbReference>
<dbReference type="InterPro" id="IPR012302">
    <property type="entry name" value="Malic_NAD-bd"/>
</dbReference>
<dbReference type="Gene3D" id="3.40.50.10380">
    <property type="entry name" value="Malic enzyme, N-terminal domain"/>
    <property type="match status" value="1"/>
</dbReference>
<evidence type="ECO:0000256" key="3">
    <source>
        <dbReference type="ARBA" id="ARBA00007686"/>
    </source>
</evidence>
<dbReference type="Gene3D" id="3.40.50.720">
    <property type="entry name" value="NAD(P)-binding Rossmann-like Domain"/>
    <property type="match status" value="1"/>
</dbReference>
<dbReference type="GO" id="GO:0004473">
    <property type="term" value="F:malate dehydrogenase (decarboxylating) (NADP+) activity"/>
    <property type="evidence" value="ECO:0007669"/>
    <property type="project" value="UniProtKB-EC"/>
</dbReference>
<dbReference type="EMBL" id="JACIDM010000001">
    <property type="protein sequence ID" value="MBB4081585.1"/>
    <property type="molecule type" value="Genomic_DNA"/>
</dbReference>
<evidence type="ECO:0000259" key="12">
    <source>
        <dbReference type="SMART" id="SM01274"/>
    </source>
</evidence>
<evidence type="ECO:0000256" key="8">
    <source>
        <dbReference type="PIRSR" id="PIRSR036684-1"/>
    </source>
</evidence>
<evidence type="ECO:0000256" key="10">
    <source>
        <dbReference type="PIRSR" id="PIRSR036684-3"/>
    </source>
</evidence>
<dbReference type="Pfam" id="PF00390">
    <property type="entry name" value="malic"/>
    <property type="match status" value="1"/>
</dbReference>
<dbReference type="InterPro" id="IPR042113">
    <property type="entry name" value="P_AcTrfase_dom1"/>
</dbReference>
<dbReference type="GO" id="GO:0006108">
    <property type="term" value="P:malate metabolic process"/>
    <property type="evidence" value="ECO:0007669"/>
    <property type="project" value="InterPro"/>
</dbReference>
<dbReference type="Pfam" id="PF03949">
    <property type="entry name" value="Malic_M"/>
    <property type="match status" value="1"/>
</dbReference>
<feature type="binding site" evidence="10">
    <location>
        <position position="292"/>
    </location>
    <ligand>
        <name>a divalent metal cation</name>
        <dbReference type="ChEBI" id="CHEBI:60240"/>
    </ligand>
</feature>
<keyword evidence="14" id="KW-1185">Reference proteome</keyword>
<protein>
    <submittedName>
        <fullName evidence="13">Malate dehydrogenase (Oxaloacetate-decarboxylating)(NADP+)</fullName>
        <ecNumber evidence="13">1.1.1.40</ecNumber>
    </submittedName>
</protein>
<dbReference type="InterPro" id="IPR012301">
    <property type="entry name" value="Malic_N_dom"/>
</dbReference>
<evidence type="ECO:0000256" key="5">
    <source>
        <dbReference type="ARBA" id="ARBA00022723"/>
    </source>
</evidence>
<dbReference type="Gene3D" id="3.40.50.10950">
    <property type="match status" value="1"/>
</dbReference>
<keyword evidence="6 13" id="KW-0560">Oxidoreductase</keyword>
<dbReference type="Pfam" id="PF01515">
    <property type="entry name" value="PTA_PTB"/>
    <property type="match status" value="1"/>
</dbReference>
<dbReference type="InterPro" id="IPR002505">
    <property type="entry name" value="PTA_PTB"/>
</dbReference>
<feature type="domain" description="Malic enzyme N-terminal" evidence="12">
    <location>
        <begin position="24"/>
        <end position="157"/>
    </location>
</feature>
<dbReference type="SUPFAM" id="SSF53223">
    <property type="entry name" value="Aminoacid dehydrogenase-like, N-terminal domain"/>
    <property type="match status" value="1"/>
</dbReference>
<evidence type="ECO:0000313" key="13">
    <source>
        <dbReference type="EMBL" id="MBB4081585.1"/>
    </source>
</evidence>
<dbReference type="Proteomes" id="UP000529946">
    <property type="component" value="Unassembled WGS sequence"/>
</dbReference>
<evidence type="ECO:0000256" key="7">
    <source>
        <dbReference type="ARBA" id="ARBA00023268"/>
    </source>
</evidence>
<dbReference type="Gene3D" id="3.40.50.10750">
    <property type="entry name" value="Isocitrate/Isopropylmalate dehydrogenase-like"/>
    <property type="match status" value="1"/>
</dbReference>
<comment type="cofactor">
    <cofactor evidence="2">
        <name>Mg(2+)</name>
        <dbReference type="ChEBI" id="CHEBI:18420"/>
    </cofactor>
</comment>